<feature type="compositionally biased region" description="Pro residues" evidence="1">
    <location>
        <begin position="30"/>
        <end position="40"/>
    </location>
</feature>
<accession>A0ABQ7ES60</accession>
<name>A0ABQ7ES60_BRACR</name>
<proteinExistence type="predicted"/>
<dbReference type="EMBL" id="QGKV02000297">
    <property type="protein sequence ID" value="KAF3605795.1"/>
    <property type="molecule type" value="Genomic_DNA"/>
</dbReference>
<evidence type="ECO:0000256" key="1">
    <source>
        <dbReference type="SAM" id="MobiDB-lite"/>
    </source>
</evidence>
<evidence type="ECO:0000313" key="2">
    <source>
        <dbReference type="EMBL" id="KAF3605795.1"/>
    </source>
</evidence>
<keyword evidence="3" id="KW-1185">Reference proteome</keyword>
<gene>
    <name evidence="2" type="ORF">DY000_02048512</name>
</gene>
<organism evidence="2 3">
    <name type="scientific">Brassica cretica</name>
    <name type="common">Mustard</name>
    <dbReference type="NCBI Taxonomy" id="69181"/>
    <lineage>
        <taxon>Eukaryota</taxon>
        <taxon>Viridiplantae</taxon>
        <taxon>Streptophyta</taxon>
        <taxon>Embryophyta</taxon>
        <taxon>Tracheophyta</taxon>
        <taxon>Spermatophyta</taxon>
        <taxon>Magnoliopsida</taxon>
        <taxon>eudicotyledons</taxon>
        <taxon>Gunneridae</taxon>
        <taxon>Pentapetalae</taxon>
        <taxon>rosids</taxon>
        <taxon>malvids</taxon>
        <taxon>Brassicales</taxon>
        <taxon>Brassicaceae</taxon>
        <taxon>Brassiceae</taxon>
        <taxon>Brassica</taxon>
    </lineage>
</organism>
<comment type="caution">
    <text evidence="2">The sequence shown here is derived from an EMBL/GenBank/DDBJ whole genome shotgun (WGS) entry which is preliminary data.</text>
</comment>
<evidence type="ECO:0000313" key="3">
    <source>
        <dbReference type="Proteomes" id="UP000266723"/>
    </source>
</evidence>
<protein>
    <submittedName>
        <fullName evidence="2">Uncharacterized protein</fullName>
    </submittedName>
</protein>
<feature type="region of interest" description="Disordered" evidence="1">
    <location>
        <begin position="1"/>
        <end position="40"/>
    </location>
</feature>
<reference evidence="2 3" key="1">
    <citation type="journal article" date="2020" name="BMC Genomics">
        <title>Intraspecific diversification of the crop wild relative Brassica cretica Lam. using demographic model selection.</title>
        <authorList>
            <person name="Kioukis A."/>
            <person name="Michalopoulou V.A."/>
            <person name="Briers L."/>
            <person name="Pirintsos S."/>
            <person name="Studholme D.J."/>
            <person name="Pavlidis P."/>
            <person name="Sarris P.F."/>
        </authorList>
    </citation>
    <scope>NUCLEOTIDE SEQUENCE [LARGE SCALE GENOMIC DNA]</scope>
    <source>
        <strain evidence="3">cv. PFS-1207/04</strain>
    </source>
</reference>
<dbReference type="Proteomes" id="UP000266723">
    <property type="component" value="Unassembled WGS sequence"/>
</dbReference>
<sequence>MASLVGAPPPPSDPPDPDLDVVLLVDSRDPPVPPDPPPPLPLSNLPSFHLFAHSELLPHIDLVCSPFISARAASVVCDHHWSVSSSSSPRSANLVPSCQGLQRTTLLLPLQPITTQLAIDALTTGLSDEIRQSGGAPETLTIHLESAIWSGFLGGIPLLLSRRPTLHHRKLLCSVQASL</sequence>